<sequence length="119" mass="13324">MNRKNKLSPYKLNDNDIETLLEEIPSDDNSIVSDDYDSDKDPAYSPTGTGNQQARREVLLFSSSDEDESTDEDESVLQQPQPSTSAIQQPEANSSLTSASPSVVWYDKPNTNYNYCLRP</sequence>
<dbReference type="PaxDb" id="121845-A0A3Q0JNS2"/>
<dbReference type="RefSeq" id="XP_026688465.1">
    <property type="nucleotide sequence ID" value="XM_026832664.1"/>
</dbReference>
<accession>A0A3Q0JNS2</accession>
<evidence type="ECO:0000256" key="1">
    <source>
        <dbReference type="SAM" id="MobiDB-lite"/>
    </source>
</evidence>
<organism evidence="2 3">
    <name type="scientific">Diaphorina citri</name>
    <name type="common">Asian citrus psyllid</name>
    <dbReference type="NCBI Taxonomy" id="121845"/>
    <lineage>
        <taxon>Eukaryota</taxon>
        <taxon>Metazoa</taxon>
        <taxon>Ecdysozoa</taxon>
        <taxon>Arthropoda</taxon>
        <taxon>Hexapoda</taxon>
        <taxon>Insecta</taxon>
        <taxon>Pterygota</taxon>
        <taxon>Neoptera</taxon>
        <taxon>Paraneoptera</taxon>
        <taxon>Hemiptera</taxon>
        <taxon>Sternorrhyncha</taxon>
        <taxon>Psylloidea</taxon>
        <taxon>Psyllidae</taxon>
        <taxon>Diaphorininae</taxon>
        <taxon>Diaphorina</taxon>
    </lineage>
</organism>
<feature type="compositionally biased region" description="Acidic residues" evidence="1">
    <location>
        <begin position="64"/>
        <end position="75"/>
    </location>
</feature>
<dbReference type="Proteomes" id="UP000079169">
    <property type="component" value="Unplaced"/>
</dbReference>
<protein>
    <submittedName>
        <fullName evidence="3">Uncharacterized protein LOC113472880 isoform X1</fullName>
    </submittedName>
</protein>
<dbReference type="KEGG" id="dci:113472880"/>
<name>A0A3Q0JNS2_DIACI</name>
<evidence type="ECO:0000313" key="2">
    <source>
        <dbReference type="Proteomes" id="UP000079169"/>
    </source>
</evidence>
<dbReference type="GeneID" id="113472880"/>
<feature type="compositionally biased region" description="Polar residues" evidence="1">
    <location>
        <begin position="76"/>
        <end position="101"/>
    </location>
</feature>
<dbReference type="AlphaFoldDB" id="A0A3Q0JNS2"/>
<keyword evidence="2" id="KW-1185">Reference proteome</keyword>
<proteinExistence type="predicted"/>
<evidence type="ECO:0000313" key="3">
    <source>
        <dbReference type="RefSeq" id="XP_026688465.1"/>
    </source>
</evidence>
<feature type="region of interest" description="Disordered" evidence="1">
    <location>
        <begin position="23"/>
        <end position="104"/>
    </location>
</feature>
<gene>
    <name evidence="3" type="primary">LOC113472880</name>
</gene>
<reference evidence="3" key="1">
    <citation type="submission" date="2025-08" db="UniProtKB">
        <authorList>
            <consortium name="RefSeq"/>
        </authorList>
    </citation>
    <scope>IDENTIFICATION</scope>
</reference>